<comment type="caution">
    <text evidence="1">The sequence shown here is derived from an EMBL/GenBank/DDBJ whole genome shotgun (WGS) entry which is preliminary data.</text>
</comment>
<protein>
    <submittedName>
        <fullName evidence="1">Uncharacterized protein</fullName>
    </submittedName>
</protein>
<reference evidence="1 2" key="1">
    <citation type="submission" date="2019-09" db="EMBL/GenBank/DDBJ databases">
        <title>Genomic sequencing of 4 copper resistant soil isolates.</title>
        <authorList>
            <person name="Havryliuk O."/>
        </authorList>
    </citation>
    <scope>NUCLEOTIDE SEQUENCE [LARGE SCALE GENOMIC DNA]</scope>
    <source>
        <strain evidence="1 2">UKR4</strain>
    </source>
</reference>
<dbReference type="EMBL" id="VWXT01000066">
    <property type="protein sequence ID" value="KAA6184751.1"/>
    <property type="molecule type" value="Genomic_DNA"/>
</dbReference>
<name>A0A5M8FNP4_PSEVE</name>
<proteinExistence type="predicted"/>
<dbReference type="RefSeq" id="WP_150053799.1">
    <property type="nucleotide sequence ID" value="NZ_VWXT01000066.1"/>
</dbReference>
<dbReference type="Proteomes" id="UP000323909">
    <property type="component" value="Unassembled WGS sequence"/>
</dbReference>
<organism evidence="1 2">
    <name type="scientific">Pseudomonas veronii</name>
    <dbReference type="NCBI Taxonomy" id="76761"/>
    <lineage>
        <taxon>Bacteria</taxon>
        <taxon>Pseudomonadati</taxon>
        <taxon>Pseudomonadota</taxon>
        <taxon>Gammaproteobacteria</taxon>
        <taxon>Pseudomonadales</taxon>
        <taxon>Pseudomonadaceae</taxon>
        <taxon>Pseudomonas</taxon>
    </lineage>
</organism>
<sequence>MIKGINLQVLITVDEARLLGTPADFNTVSRAIRKCKVGTSIHLPLRGSQSQSNSLEIRCTNDSFAIGHREGALFIAYPEKLRGRLSPCFAMPAETFSGSIFFINTSEIEFLHDLAEGSLKMVLQVGDPDQC</sequence>
<evidence type="ECO:0000313" key="2">
    <source>
        <dbReference type="Proteomes" id="UP000323909"/>
    </source>
</evidence>
<accession>A0A5M8FNP4</accession>
<evidence type="ECO:0000313" key="1">
    <source>
        <dbReference type="EMBL" id="KAA6184751.1"/>
    </source>
</evidence>
<gene>
    <name evidence="1" type="ORF">F3K53_05530</name>
</gene>
<dbReference type="AlphaFoldDB" id="A0A5M8FNP4"/>